<name>A0A183GS29_HELPZ</name>
<protein>
    <submittedName>
        <fullName evidence="3">Sema domain-containing protein</fullName>
    </submittedName>
</protein>
<accession>A0A3P8E9M5</accession>
<dbReference type="EMBL" id="UZAH01038020">
    <property type="protein sequence ID" value="VDP51690.1"/>
    <property type="molecule type" value="Genomic_DNA"/>
</dbReference>
<keyword evidence="2" id="KW-1185">Reference proteome</keyword>
<evidence type="ECO:0000313" key="1">
    <source>
        <dbReference type="EMBL" id="VDP51690.1"/>
    </source>
</evidence>
<dbReference type="InterPro" id="IPR036691">
    <property type="entry name" value="Endo/exonu/phosph_ase_sf"/>
</dbReference>
<evidence type="ECO:0000313" key="3">
    <source>
        <dbReference type="WBParaSite" id="HPBE_0002549901-mRNA-1"/>
    </source>
</evidence>
<dbReference type="Proteomes" id="UP000050761">
    <property type="component" value="Unassembled WGS sequence"/>
</dbReference>
<organism evidence="2 3">
    <name type="scientific">Heligmosomoides polygyrus</name>
    <name type="common">Parasitic roundworm</name>
    <dbReference type="NCBI Taxonomy" id="6339"/>
    <lineage>
        <taxon>Eukaryota</taxon>
        <taxon>Metazoa</taxon>
        <taxon>Ecdysozoa</taxon>
        <taxon>Nematoda</taxon>
        <taxon>Chromadorea</taxon>
        <taxon>Rhabditida</taxon>
        <taxon>Rhabditina</taxon>
        <taxon>Rhabditomorpha</taxon>
        <taxon>Strongyloidea</taxon>
        <taxon>Heligmosomidae</taxon>
        <taxon>Heligmosomoides</taxon>
    </lineage>
</organism>
<reference evidence="1 2" key="1">
    <citation type="submission" date="2018-11" db="EMBL/GenBank/DDBJ databases">
        <authorList>
            <consortium name="Pathogen Informatics"/>
        </authorList>
    </citation>
    <scope>NUCLEOTIDE SEQUENCE [LARGE SCALE GENOMIC DNA]</scope>
</reference>
<accession>A0A183GS29</accession>
<reference evidence="3" key="2">
    <citation type="submission" date="2019-09" db="UniProtKB">
        <authorList>
            <consortium name="WormBaseParasite"/>
        </authorList>
    </citation>
    <scope>IDENTIFICATION</scope>
</reference>
<proteinExistence type="predicted"/>
<dbReference type="WBParaSite" id="HPBE_0002549901-mRNA-1">
    <property type="protein sequence ID" value="HPBE_0002549901-mRNA-1"/>
    <property type="gene ID" value="HPBE_0002549901"/>
</dbReference>
<dbReference type="OrthoDB" id="5831139at2759"/>
<sequence>MKTVVAAKERPYYFFSAYAPQSGYSDPDSFGACLMRRQQRYCRKVSSLSQYAESLRGSRNVDGERILQYAESHNQTMVNTLFRKRDSLFISFYSGSTRTQIDFVLVKDRDRKLVTDAKVVLYETVAPQHRLLICTLKIAPKRLKQVERCGVPRISATVPGGRTEFLFCHLALWLRFLVVAACHACLST</sequence>
<dbReference type="AlphaFoldDB" id="A0A183GS29"/>
<gene>
    <name evidence="1" type="ORF">HPBE_LOCUS25499</name>
</gene>
<dbReference type="Gene3D" id="3.60.10.10">
    <property type="entry name" value="Endonuclease/exonuclease/phosphatase"/>
    <property type="match status" value="1"/>
</dbReference>
<evidence type="ECO:0000313" key="2">
    <source>
        <dbReference type="Proteomes" id="UP000050761"/>
    </source>
</evidence>